<reference evidence="2" key="2">
    <citation type="submission" date="2021-08" db="EMBL/GenBank/DDBJ databases">
        <authorList>
            <person name="Eriksson T."/>
        </authorList>
    </citation>
    <scope>NUCLEOTIDE SEQUENCE</scope>
    <source>
        <strain evidence="2">Stoneville</strain>
        <tissue evidence="2">Whole head</tissue>
    </source>
</reference>
<sequence length="122" mass="13865">MLSKKVERASCAFKLKCSFDGKWDVGADLVQLEGEVPMSGGAEDGRLETYGSHRRTNMHWRPDLIHQADAKRMEKRLRFIRLASFVVVVGICKLTEAYYTNPLGKNGKRAVFEIVSEKCWSL</sequence>
<comment type="caution">
    <text evidence="2">The sequence shown here is derived from an EMBL/GenBank/DDBJ whole genome shotgun (WGS) entry which is preliminary data.</text>
</comment>
<accession>A0A8J6HNR3</accession>
<keyword evidence="1" id="KW-0812">Transmembrane</keyword>
<gene>
    <name evidence="2" type="ORF">GEV33_004796</name>
</gene>
<dbReference type="EMBL" id="JABDTM020018468">
    <property type="protein sequence ID" value="KAH0817995.1"/>
    <property type="molecule type" value="Genomic_DNA"/>
</dbReference>
<keyword evidence="1" id="KW-0472">Membrane</keyword>
<evidence type="ECO:0000256" key="1">
    <source>
        <dbReference type="SAM" id="Phobius"/>
    </source>
</evidence>
<feature type="transmembrane region" description="Helical" evidence="1">
    <location>
        <begin position="79"/>
        <end position="99"/>
    </location>
</feature>
<dbReference type="AlphaFoldDB" id="A0A8J6HNR3"/>
<evidence type="ECO:0000313" key="3">
    <source>
        <dbReference type="Proteomes" id="UP000719412"/>
    </source>
</evidence>
<dbReference type="Proteomes" id="UP000719412">
    <property type="component" value="Unassembled WGS sequence"/>
</dbReference>
<keyword evidence="3" id="KW-1185">Reference proteome</keyword>
<organism evidence="2 3">
    <name type="scientific">Tenebrio molitor</name>
    <name type="common">Yellow mealworm beetle</name>
    <dbReference type="NCBI Taxonomy" id="7067"/>
    <lineage>
        <taxon>Eukaryota</taxon>
        <taxon>Metazoa</taxon>
        <taxon>Ecdysozoa</taxon>
        <taxon>Arthropoda</taxon>
        <taxon>Hexapoda</taxon>
        <taxon>Insecta</taxon>
        <taxon>Pterygota</taxon>
        <taxon>Neoptera</taxon>
        <taxon>Endopterygota</taxon>
        <taxon>Coleoptera</taxon>
        <taxon>Polyphaga</taxon>
        <taxon>Cucujiformia</taxon>
        <taxon>Tenebrionidae</taxon>
        <taxon>Tenebrio</taxon>
    </lineage>
</organism>
<name>A0A8J6HNR3_TENMO</name>
<protein>
    <submittedName>
        <fullName evidence="2">Uncharacterized protein</fullName>
    </submittedName>
</protein>
<reference evidence="2" key="1">
    <citation type="journal article" date="2020" name="J Insects Food Feed">
        <title>The yellow mealworm (Tenebrio molitor) genome: a resource for the emerging insects as food and feed industry.</title>
        <authorList>
            <person name="Eriksson T."/>
            <person name="Andere A."/>
            <person name="Kelstrup H."/>
            <person name="Emery V."/>
            <person name="Picard C."/>
        </authorList>
    </citation>
    <scope>NUCLEOTIDE SEQUENCE</scope>
    <source>
        <strain evidence="2">Stoneville</strain>
        <tissue evidence="2">Whole head</tissue>
    </source>
</reference>
<keyword evidence="1" id="KW-1133">Transmembrane helix</keyword>
<proteinExistence type="predicted"/>
<evidence type="ECO:0000313" key="2">
    <source>
        <dbReference type="EMBL" id="KAH0817995.1"/>
    </source>
</evidence>